<proteinExistence type="predicted"/>
<organism evidence="2 3">
    <name type="scientific">Centaurea solstitialis</name>
    <name type="common">yellow star-thistle</name>
    <dbReference type="NCBI Taxonomy" id="347529"/>
    <lineage>
        <taxon>Eukaryota</taxon>
        <taxon>Viridiplantae</taxon>
        <taxon>Streptophyta</taxon>
        <taxon>Embryophyta</taxon>
        <taxon>Tracheophyta</taxon>
        <taxon>Spermatophyta</taxon>
        <taxon>Magnoliopsida</taxon>
        <taxon>eudicotyledons</taxon>
        <taxon>Gunneridae</taxon>
        <taxon>Pentapetalae</taxon>
        <taxon>asterids</taxon>
        <taxon>campanulids</taxon>
        <taxon>Asterales</taxon>
        <taxon>Asteraceae</taxon>
        <taxon>Carduoideae</taxon>
        <taxon>Cardueae</taxon>
        <taxon>Centaureinae</taxon>
        <taxon>Centaurea</taxon>
    </lineage>
</organism>
<feature type="region of interest" description="Disordered" evidence="1">
    <location>
        <begin position="1"/>
        <end position="37"/>
    </location>
</feature>
<evidence type="ECO:0000256" key="1">
    <source>
        <dbReference type="SAM" id="MobiDB-lite"/>
    </source>
</evidence>
<feature type="compositionally biased region" description="Low complexity" evidence="1">
    <location>
        <begin position="197"/>
        <end position="209"/>
    </location>
</feature>
<gene>
    <name evidence="2" type="ORF">OSB04_000942</name>
</gene>
<feature type="compositionally biased region" description="Basic and acidic residues" evidence="1">
    <location>
        <begin position="214"/>
        <end position="223"/>
    </location>
</feature>
<accession>A0AA38U2R8</accession>
<dbReference type="Proteomes" id="UP001172457">
    <property type="component" value="Chromosome 1"/>
</dbReference>
<feature type="compositionally biased region" description="Gly residues" evidence="1">
    <location>
        <begin position="15"/>
        <end position="31"/>
    </location>
</feature>
<evidence type="ECO:0000313" key="3">
    <source>
        <dbReference type="Proteomes" id="UP001172457"/>
    </source>
</evidence>
<keyword evidence="3" id="KW-1185">Reference proteome</keyword>
<protein>
    <submittedName>
        <fullName evidence="2">Uncharacterized protein</fullName>
    </submittedName>
</protein>
<feature type="compositionally biased region" description="Polar residues" evidence="1">
    <location>
        <begin position="225"/>
        <end position="234"/>
    </location>
</feature>
<evidence type="ECO:0000313" key="2">
    <source>
        <dbReference type="EMBL" id="KAJ9564976.1"/>
    </source>
</evidence>
<dbReference type="AlphaFoldDB" id="A0AA38U2R8"/>
<name>A0AA38U2R8_9ASTR</name>
<dbReference type="EMBL" id="JARYMX010000001">
    <property type="protein sequence ID" value="KAJ9564976.1"/>
    <property type="molecule type" value="Genomic_DNA"/>
</dbReference>
<feature type="region of interest" description="Disordered" evidence="1">
    <location>
        <begin position="142"/>
        <end position="234"/>
    </location>
</feature>
<comment type="caution">
    <text evidence="2">The sequence shown here is derived from an EMBL/GenBank/DDBJ whole genome shotgun (WGS) entry which is preliminary data.</text>
</comment>
<sequence>MNPNKSGRGSRGRGSRGGGGLRGAVLGGAGPSGVPVGRIRRSVRRCGGSGFAGGPGFADYAQQQPYIPQFDAQPQPYIPQFDAQPQPYIPHFDEQNAGYGTGYPPNFFPPHFPLTDYPPNFFPTQFSHTAFPPHYGTSGFNTDYNRGNTGYPDFVPRDTGEGSDSSETHSYVPETQRFPTEGSAPDSPEAEPKARPSPRTNPRRSPQNQTNLPHPRDCKKMDTRGGSNVSPGVD</sequence>
<reference evidence="2" key="1">
    <citation type="submission" date="2023-03" db="EMBL/GenBank/DDBJ databases">
        <title>Chromosome-scale reference genome and RAD-based genetic map of yellow starthistle (Centaurea solstitialis) reveal putative structural variation and QTLs associated with invader traits.</title>
        <authorList>
            <person name="Reatini B."/>
            <person name="Cang F.A."/>
            <person name="Jiang Q."/>
            <person name="Mckibben M.T.W."/>
            <person name="Barker M.S."/>
            <person name="Rieseberg L.H."/>
            <person name="Dlugosch K.M."/>
        </authorList>
    </citation>
    <scope>NUCLEOTIDE SEQUENCE</scope>
    <source>
        <strain evidence="2">CAN-66</strain>
        <tissue evidence="2">Leaf</tissue>
    </source>
</reference>